<reference evidence="3" key="1">
    <citation type="submission" date="2017-07" db="EMBL/GenBank/DDBJ databases">
        <title>Draft genome sequence of Effusibacillus lacus strain skLN1.</title>
        <authorList>
            <person name="Watanabe M."/>
            <person name="Kojima H."/>
            <person name="Fukui M."/>
        </authorList>
    </citation>
    <scope>NUCLEOTIDE SEQUENCE [LARGE SCALE GENOMIC DNA]</scope>
    <source>
        <strain evidence="3">skLN1</strain>
    </source>
</reference>
<gene>
    <name evidence="2" type="ORF">EFBL_0883</name>
</gene>
<dbReference type="RefSeq" id="WP_096180957.1">
    <property type="nucleotide sequence ID" value="NZ_BDUF01000018.1"/>
</dbReference>
<protein>
    <submittedName>
        <fullName evidence="2">Uncharacterized protein</fullName>
    </submittedName>
</protein>
<sequence>MAHPLYHKCLGLVNKPVTVHLVDGKRYYGLIQQVTQDGIYFMPMTNPRYASAANKNLKVSTADNKEVRDPEAREVYFAPFSPFFFPFGLLAGFTLGFAVGALARPFPNYPYY</sequence>
<organism evidence="2 3">
    <name type="scientific">Effusibacillus lacus</name>
    <dbReference type="NCBI Taxonomy" id="1348429"/>
    <lineage>
        <taxon>Bacteria</taxon>
        <taxon>Bacillati</taxon>
        <taxon>Bacillota</taxon>
        <taxon>Bacilli</taxon>
        <taxon>Bacillales</taxon>
        <taxon>Alicyclobacillaceae</taxon>
        <taxon>Effusibacillus</taxon>
    </lineage>
</organism>
<feature type="transmembrane region" description="Helical" evidence="1">
    <location>
        <begin position="83"/>
        <end position="103"/>
    </location>
</feature>
<keyword evidence="3" id="KW-1185">Reference proteome</keyword>
<evidence type="ECO:0000313" key="3">
    <source>
        <dbReference type="Proteomes" id="UP000217785"/>
    </source>
</evidence>
<dbReference type="EMBL" id="BDUF01000018">
    <property type="protein sequence ID" value="GAX89265.1"/>
    <property type="molecule type" value="Genomic_DNA"/>
</dbReference>
<keyword evidence="1" id="KW-1133">Transmembrane helix</keyword>
<evidence type="ECO:0000256" key="1">
    <source>
        <dbReference type="SAM" id="Phobius"/>
    </source>
</evidence>
<dbReference type="OrthoDB" id="2382305at2"/>
<dbReference type="AlphaFoldDB" id="A0A292YL98"/>
<evidence type="ECO:0000313" key="2">
    <source>
        <dbReference type="EMBL" id="GAX89265.1"/>
    </source>
</evidence>
<comment type="caution">
    <text evidence="2">The sequence shown here is derived from an EMBL/GenBank/DDBJ whole genome shotgun (WGS) entry which is preliminary data.</text>
</comment>
<keyword evidence="1" id="KW-0472">Membrane</keyword>
<accession>A0A292YL98</accession>
<keyword evidence="1" id="KW-0812">Transmembrane</keyword>
<proteinExistence type="predicted"/>
<dbReference type="Proteomes" id="UP000217785">
    <property type="component" value="Unassembled WGS sequence"/>
</dbReference>
<name>A0A292YL98_9BACL</name>